<evidence type="ECO:0000313" key="2">
    <source>
        <dbReference type="Proteomes" id="UP000095039"/>
    </source>
</evidence>
<protein>
    <submittedName>
        <fullName evidence="1">Uncharacterized protein</fullName>
    </submittedName>
</protein>
<dbReference type="AlphaFoldDB" id="A0A1E5C9Z7"/>
<accession>A0A1E5C9Z7</accession>
<sequence>MVVIELSPSRVEYKIADQTYLESLCITISSGMRVLDLSQRSDAFSRYCLFWGASVDKQIGVGHHYDVVHIDVNALSEKEFESSLEAIFRTLSANGVLLFGGEVAGQGKAWRQIGDGYLPSFANLKNKLNGHAWKMLGVVNNDVSTPNNHAQWMFFHVSVIKPTAFLLLGSPGVGKSTMARRHFSHLPVVQGDQIYKAIFDGKLTVSQQFREEIQSLFDPCRILRMTLSLFEKGYFDELMDVWLQNAKYQDVVIDSYVPPKYHKRVRDRFSDAGYVAIDMRWELSKTMCSKRAAEENVSVFMRGNSPLVEERVSRRFSLAAATGFIRKLISR</sequence>
<dbReference type="InterPro" id="IPR027417">
    <property type="entry name" value="P-loop_NTPase"/>
</dbReference>
<comment type="caution">
    <text evidence="1">The sequence shown here is derived from an EMBL/GenBank/DDBJ whole genome shotgun (WGS) entry which is preliminary data.</text>
</comment>
<proteinExistence type="predicted"/>
<dbReference type="EMBL" id="AJWN02000039">
    <property type="protein sequence ID" value="OEE62299.1"/>
    <property type="molecule type" value="Genomic_DNA"/>
</dbReference>
<evidence type="ECO:0000313" key="1">
    <source>
        <dbReference type="EMBL" id="OEE62299.1"/>
    </source>
</evidence>
<name>A0A1E5C9Z7_9GAMM</name>
<reference evidence="1 2" key="1">
    <citation type="journal article" date="2012" name="Science">
        <title>Ecological populations of bacteria act as socially cohesive units of antibiotic production and resistance.</title>
        <authorList>
            <person name="Cordero O.X."/>
            <person name="Wildschutte H."/>
            <person name="Kirkup B."/>
            <person name="Proehl S."/>
            <person name="Ngo L."/>
            <person name="Hussain F."/>
            <person name="Le Roux F."/>
            <person name="Mincer T."/>
            <person name="Polz M.F."/>
        </authorList>
    </citation>
    <scope>NUCLEOTIDE SEQUENCE [LARGE SCALE GENOMIC DNA]</scope>
    <source>
        <strain evidence="1 2">FF-454</strain>
    </source>
</reference>
<dbReference type="SUPFAM" id="SSF52540">
    <property type="entry name" value="P-loop containing nucleoside triphosphate hydrolases"/>
    <property type="match status" value="1"/>
</dbReference>
<keyword evidence="2" id="KW-1185">Reference proteome</keyword>
<gene>
    <name evidence="1" type="ORF">A1OK_21135</name>
</gene>
<organism evidence="1 2">
    <name type="scientific">Enterovibrio norvegicus FF-454</name>
    <dbReference type="NCBI Taxonomy" id="1185651"/>
    <lineage>
        <taxon>Bacteria</taxon>
        <taxon>Pseudomonadati</taxon>
        <taxon>Pseudomonadota</taxon>
        <taxon>Gammaproteobacteria</taxon>
        <taxon>Vibrionales</taxon>
        <taxon>Vibrionaceae</taxon>
        <taxon>Enterovibrio</taxon>
    </lineage>
</organism>
<dbReference type="Proteomes" id="UP000095039">
    <property type="component" value="Unassembled WGS sequence"/>
</dbReference>
<dbReference type="Gene3D" id="3.40.50.300">
    <property type="entry name" value="P-loop containing nucleotide triphosphate hydrolases"/>
    <property type="match status" value="1"/>
</dbReference>